<keyword evidence="4" id="KW-1185">Reference proteome</keyword>
<keyword evidence="1" id="KW-0472">Membrane</keyword>
<dbReference type="Proteomes" id="UP000271974">
    <property type="component" value="Unassembled WGS sequence"/>
</dbReference>
<gene>
    <name evidence="3" type="ORF">EGW08_018207</name>
</gene>
<dbReference type="Pfam" id="PF07699">
    <property type="entry name" value="Ephrin_rec_like"/>
    <property type="match status" value="1"/>
</dbReference>
<dbReference type="EMBL" id="RQTK01000874">
    <property type="protein sequence ID" value="RUS74033.1"/>
    <property type="molecule type" value="Genomic_DNA"/>
</dbReference>
<accession>A0A433SXH8</accession>
<evidence type="ECO:0000313" key="4">
    <source>
        <dbReference type="Proteomes" id="UP000271974"/>
    </source>
</evidence>
<evidence type="ECO:0000256" key="1">
    <source>
        <dbReference type="SAM" id="Phobius"/>
    </source>
</evidence>
<name>A0A433SXH8_ELYCH</name>
<dbReference type="AlphaFoldDB" id="A0A433SXH8"/>
<comment type="caution">
    <text evidence="3">The sequence shown here is derived from an EMBL/GenBank/DDBJ whole genome shotgun (WGS) entry which is preliminary data.</text>
</comment>
<evidence type="ECO:0000313" key="3">
    <source>
        <dbReference type="EMBL" id="RUS74033.1"/>
    </source>
</evidence>
<dbReference type="SMART" id="SM01411">
    <property type="entry name" value="Ephrin_rec_like"/>
    <property type="match status" value="1"/>
</dbReference>
<evidence type="ECO:0000259" key="2">
    <source>
        <dbReference type="Pfam" id="PF07699"/>
    </source>
</evidence>
<protein>
    <recommendedName>
        <fullName evidence="2">Tyrosine-protein kinase ephrin type A/B receptor-like domain-containing protein</fullName>
    </recommendedName>
</protein>
<sequence>MKQEIVVDGLRDSKCGRKADLSLIQDDWKRQLEVRNTETFEVEGATFTFGTQLEGGDCNGSFAGNQDFHFQTKMTINVSHVPRTFALRPKTREKVEKTINDEANLMFEALKRQAIITKFELTHSSLKFQVAGCTAKGSHVEKDEQFFDTIIPSCRYCDRGLYLDKVQHACLRCPRGTYARVENDDCLPCPLVESAKSVSGDSLSDCYSVSVCSSCVYNQMLEGFLIVVSFHLCIFLLILWSFRSAAFGKFSRTSEEEDKASSVRKS</sequence>
<proteinExistence type="predicted"/>
<dbReference type="OrthoDB" id="10541525at2759"/>
<keyword evidence="1" id="KW-0812">Transmembrane</keyword>
<dbReference type="InterPro" id="IPR011641">
    <property type="entry name" value="Tyr-kin_ephrin_A/B_rcpt-like"/>
</dbReference>
<reference evidence="3 4" key="1">
    <citation type="submission" date="2019-01" db="EMBL/GenBank/DDBJ databases">
        <title>A draft genome assembly of the solar-powered sea slug Elysia chlorotica.</title>
        <authorList>
            <person name="Cai H."/>
            <person name="Li Q."/>
            <person name="Fang X."/>
            <person name="Li J."/>
            <person name="Curtis N.E."/>
            <person name="Altenburger A."/>
            <person name="Shibata T."/>
            <person name="Feng M."/>
            <person name="Maeda T."/>
            <person name="Schwartz J.A."/>
            <person name="Shigenobu S."/>
            <person name="Lundholm N."/>
            <person name="Nishiyama T."/>
            <person name="Yang H."/>
            <person name="Hasebe M."/>
            <person name="Li S."/>
            <person name="Pierce S.K."/>
            <person name="Wang J."/>
        </authorList>
    </citation>
    <scope>NUCLEOTIDE SEQUENCE [LARGE SCALE GENOMIC DNA]</scope>
    <source>
        <strain evidence="3">EC2010</strain>
        <tissue evidence="3">Whole organism of an adult</tissue>
    </source>
</reference>
<organism evidence="3 4">
    <name type="scientific">Elysia chlorotica</name>
    <name type="common">Eastern emerald elysia</name>
    <name type="synonym">Sea slug</name>
    <dbReference type="NCBI Taxonomy" id="188477"/>
    <lineage>
        <taxon>Eukaryota</taxon>
        <taxon>Metazoa</taxon>
        <taxon>Spiralia</taxon>
        <taxon>Lophotrochozoa</taxon>
        <taxon>Mollusca</taxon>
        <taxon>Gastropoda</taxon>
        <taxon>Heterobranchia</taxon>
        <taxon>Euthyneura</taxon>
        <taxon>Panpulmonata</taxon>
        <taxon>Sacoglossa</taxon>
        <taxon>Placobranchoidea</taxon>
        <taxon>Plakobranchidae</taxon>
        <taxon>Elysia</taxon>
    </lineage>
</organism>
<feature type="transmembrane region" description="Helical" evidence="1">
    <location>
        <begin position="223"/>
        <end position="242"/>
    </location>
</feature>
<keyword evidence="1" id="KW-1133">Transmembrane helix</keyword>
<feature type="domain" description="Tyrosine-protein kinase ephrin type A/B receptor-like" evidence="2">
    <location>
        <begin position="160"/>
        <end position="206"/>
    </location>
</feature>